<proteinExistence type="predicted"/>
<evidence type="ECO:0000313" key="1">
    <source>
        <dbReference type="EMBL" id="KAK7687403.1"/>
    </source>
</evidence>
<name>A0AAW0G233_9APHY</name>
<gene>
    <name evidence="1" type="ORF">QCA50_009268</name>
</gene>
<organism evidence="1 2">
    <name type="scientific">Cerrena zonata</name>
    <dbReference type="NCBI Taxonomy" id="2478898"/>
    <lineage>
        <taxon>Eukaryota</taxon>
        <taxon>Fungi</taxon>
        <taxon>Dikarya</taxon>
        <taxon>Basidiomycota</taxon>
        <taxon>Agaricomycotina</taxon>
        <taxon>Agaricomycetes</taxon>
        <taxon>Polyporales</taxon>
        <taxon>Cerrenaceae</taxon>
        <taxon>Cerrena</taxon>
    </lineage>
</organism>
<reference evidence="1 2" key="1">
    <citation type="submission" date="2022-09" db="EMBL/GenBank/DDBJ databases">
        <authorList>
            <person name="Palmer J.M."/>
        </authorList>
    </citation>
    <scope>NUCLEOTIDE SEQUENCE [LARGE SCALE GENOMIC DNA]</scope>
    <source>
        <strain evidence="1 2">DSM 7382</strain>
    </source>
</reference>
<sequence>MEFSCSRDKLGVPSFNKQILILKYSPDNEVAVTNEEEFPPPDFNSDVDVTVFMILVELPFPVEIF</sequence>
<evidence type="ECO:0000313" key="2">
    <source>
        <dbReference type="Proteomes" id="UP001385951"/>
    </source>
</evidence>
<dbReference type="Proteomes" id="UP001385951">
    <property type="component" value="Unassembled WGS sequence"/>
</dbReference>
<keyword evidence="2" id="KW-1185">Reference proteome</keyword>
<dbReference type="AlphaFoldDB" id="A0AAW0G233"/>
<comment type="caution">
    <text evidence="1">The sequence shown here is derived from an EMBL/GenBank/DDBJ whole genome shotgun (WGS) entry which is preliminary data.</text>
</comment>
<dbReference type="EMBL" id="JASBNA010000013">
    <property type="protein sequence ID" value="KAK7687403.1"/>
    <property type="molecule type" value="Genomic_DNA"/>
</dbReference>
<accession>A0AAW0G233</accession>
<protein>
    <submittedName>
        <fullName evidence="1">Uncharacterized protein</fullName>
    </submittedName>
</protein>